<organism evidence="2 3">
    <name type="scientific">Triparma retinervis</name>
    <dbReference type="NCBI Taxonomy" id="2557542"/>
    <lineage>
        <taxon>Eukaryota</taxon>
        <taxon>Sar</taxon>
        <taxon>Stramenopiles</taxon>
        <taxon>Ochrophyta</taxon>
        <taxon>Bolidophyceae</taxon>
        <taxon>Parmales</taxon>
        <taxon>Triparmaceae</taxon>
        <taxon>Triparma</taxon>
    </lineage>
</organism>
<evidence type="ECO:0000313" key="2">
    <source>
        <dbReference type="EMBL" id="GMI05362.1"/>
    </source>
</evidence>
<dbReference type="InterPro" id="IPR051961">
    <property type="entry name" value="Fungal_Metabolite_Diox"/>
</dbReference>
<evidence type="ECO:0000313" key="3">
    <source>
        <dbReference type="Proteomes" id="UP001165082"/>
    </source>
</evidence>
<feature type="region of interest" description="Disordered" evidence="1">
    <location>
        <begin position="118"/>
        <end position="143"/>
    </location>
</feature>
<name>A0A9W7CEZ8_9STRA</name>
<evidence type="ECO:0000256" key="1">
    <source>
        <dbReference type="SAM" id="MobiDB-lite"/>
    </source>
</evidence>
<dbReference type="SUPFAM" id="SSF51197">
    <property type="entry name" value="Clavaminate synthase-like"/>
    <property type="match status" value="1"/>
</dbReference>
<proteinExistence type="predicted"/>
<dbReference type="InterPro" id="IPR008775">
    <property type="entry name" value="Phytyl_CoA_dOase-like"/>
</dbReference>
<dbReference type="AlphaFoldDB" id="A0A9W7CEZ8"/>
<dbReference type="Pfam" id="PF05721">
    <property type="entry name" value="PhyH"/>
    <property type="match status" value="1"/>
</dbReference>
<dbReference type="PANTHER" id="PTHR37563:SF2">
    <property type="entry name" value="PHYTANOYL-COA DIOXYGENASE FAMILY PROTEIN (AFU_ORTHOLOGUE AFUA_2G03330)"/>
    <property type="match status" value="1"/>
</dbReference>
<reference evidence="2" key="1">
    <citation type="submission" date="2022-07" db="EMBL/GenBank/DDBJ databases">
        <title>Genome analysis of Parmales, a sister group of diatoms, reveals the evolutionary specialization of diatoms from phago-mixotrophs to photoautotrophs.</title>
        <authorList>
            <person name="Ban H."/>
            <person name="Sato S."/>
            <person name="Yoshikawa S."/>
            <person name="Kazumasa Y."/>
            <person name="Nakamura Y."/>
            <person name="Ichinomiya M."/>
            <person name="Saitoh K."/>
            <person name="Sato N."/>
            <person name="Blanc-Mathieu R."/>
            <person name="Endo H."/>
            <person name="Kuwata A."/>
            <person name="Ogata H."/>
        </authorList>
    </citation>
    <scope>NUCLEOTIDE SEQUENCE</scope>
</reference>
<dbReference type="Proteomes" id="UP001165082">
    <property type="component" value="Unassembled WGS sequence"/>
</dbReference>
<dbReference type="PANTHER" id="PTHR37563">
    <property type="entry name" value="PHYTANOYL-COA DIOXYGENASE FAMILY PROTEIN (AFU_ORTHOLOGUE AFUA_2G03330)"/>
    <property type="match status" value="1"/>
</dbReference>
<gene>
    <name evidence="2" type="ORF">TrRE_jg12768</name>
</gene>
<comment type="caution">
    <text evidence="2">The sequence shown here is derived from an EMBL/GenBank/DDBJ whole genome shotgun (WGS) entry which is preliminary data.</text>
</comment>
<dbReference type="Gene3D" id="2.60.120.620">
    <property type="entry name" value="q2cbj1_9rhob like domain"/>
    <property type="match status" value="1"/>
</dbReference>
<sequence length="397" mass="44008">MASFASDGQGVQDTHTLQENSIVSDWDWKDDGNDDCAVDLDGVVDLDEISAEEGLSSFALTALCDFLTPNLSIEADTSPPLDAHTICQAYTEGDTQMIANTLKRLQERDEEKRRQALATITDDRRHDDAHHDCENDNNPRPPTPIVTTLPHTAAVLRALQDVGCVKLESVLDASFADEMLAHINTTLESEISSDNQECCRQGFGNVLERKNRYDMYLTNTTPVVQSCLVDLLQKSKPLGDLFHNMFDGIPAPFHELSGLISDPGSPSQPLHPDSKWTDTPILFTVFVALQDVDLRMGPTVLVPKSHIETVHTLHMNHVPLHMGRVSGLMQKGDCLIMDSRILHHGSANVDYDRKNRRALFYFTVRNPAWGGSFPSGGSLFEGMSDLDTGFYYCSGQY</sequence>
<feature type="compositionally biased region" description="Basic and acidic residues" evidence="1">
    <location>
        <begin position="121"/>
        <end position="134"/>
    </location>
</feature>
<protein>
    <submittedName>
        <fullName evidence="2">Uncharacterized protein</fullName>
    </submittedName>
</protein>
<dbReference type="EMBL" id="BRXZ01000111">
    <property type="protein sequence ID" value="GMI05362.1"/>
    <property type="molecule type" value="Genomic_DNA"/>
</dbReference>
<dbReference type="OrthoDB" id="193266at2759"/>
<keyword evidence="3" id="KW-1185">Reference proteome</keyword>
<accession>A0A9W7CEZ8</accession>